<dbReference type="AlphaFoldDB" id="A0A139HE06"/>
<feature type="compositionally biased region" description="Polar residues" evidence="1">
    <location>
        <begin position="743"/>
        <end position="757"/>
    </location>
</feature>
<comment type="caution">
    <text evidence="2">The sequence shown here is derived from an EMBL/GenBank/DDBJ whole genome shotgun (WGS) entry which is preliminary data.</text>
</comment>
<accession>A0A139HE06</accession>
<feature type="region of interest" description="Disordered" evidence="1">
    <location>
        <begin position="546"/>
        <end position="592"/>
    </location>
</feature>
<dbReference type="EMBL" id="LFZN01000069">
    <property type="protein sequence ID" value="KXT00646.1"/>
    <property type="molecule type" value="Genomic_DNA"/>
</dbReference>
<keyword evidence="3" id="KW-1185">Reference proteome</keyword>
<proteinExistence type="predicted"/>
<feature type="region of interest" description="Disordered" evidence="1">
    <location>
        <begin position="266"/>
        <end position="465"/>
    </location>
</feature>
<feature type="compositionally biased region" description="Polar residues" evidence="1">
    <location>
        <begin position="282"/>
        <end position="294"/>
    </location>
</feature>
<reference evidence="2 3" key="1">
    <citation type="submission" date="2015-07" db="EMBL/GenBank/DDBJ databases">
        <title>Comparative genomics of the Sigatoka disease complex on banana suggests a link between parallel evolutionary changes in Pseudocercospora fijiensis and Pseudocercospora eumusae and increased virulence on the banana host.</title>
        <authorList>
            <person name="Chang T.-C."/>
            <person name="Salvucci A."/>
            <person name="Crous P.W."/>
            <person name="Stergiopoulos I."/>
        </authorList>
    </citation>
    <scope>NUCLEOTIDE SEQUENCE [LARGE SCALE GENOMIC DNA]</scope>
    <source>
        <strain evidence="2 3">CBS 114824</strain>
    </source>
</reference>
<name>A0A139HE06_9PEZI</name>
<sequence length="848" mass="91057">MSRRLRALGRQQYLQEDSEDESDIALSDSDSDSDSSDYEDYTTKWAGLTTQQLRTGKGYAQFSNSTKTQIFQFAIENGFCSKNLPTPQKLLEMCIAIDLPCNAGVRVVKTCVQKLVSWIKNNVTEKNTVGLVQEKCVGKLGRQNQYEIKVSDALIRAVQDAGFNYATGILGKKIFEKHARGDYMFKDLRNITGVQEKALVKDTIRLLHQRYGITKEPKQRLASAPRSRMLDRNYAYLSPSPSACKTPSVQAPVGASRRTTLNSFRDGDIVQSGSHGHLHPSASWNDNGYTSTSAADCLRRGSDSWAPPRPAAERTPVRASNYHGSSKSSGAQDHYLDSVGDGYTPPPPLADRANYHNSSKVLGGQDHHPDSVGDGYTYTPPPPPDRTNHHSSSKVPGAQDHHLDSVGDGYTYTPLRPRPAGHSAPLHADNSYGFTKSPAAADVLAGDGHTHTPPRPRPADHGAPLHADNSYGYTKSPAAADVLAGDGHTHTSSPLPPAALSTPVRARESYGYTHSPAALDVLRQSAGDGYAHTSSHLPAAADVLAGDDHTHTSSPPPPAALRTPVRARESYGPAAPNPLPHSAGDYTSAPPPRFPAANRTLAQPLDTADLLASLRVNDSAYVCPNQGSTDTPQANEIDRMRRSLLGTGIFSKEEVESIVASRAAGLLPGPPLSQENTLSQHERNGLAGHGAAFVENNRPSSNADSPAFRLPHIQPDSQLKVPELLTSQAAPDVRRPAAFIQQPRQLSSDAYSAQESARSAPDYLRQNSQLGLPEEAVARQRTQNVKYDALSASHSLSDAVPADKSAVYSFQHSAGDTLGHPSTASVDQGSRGIASPRNEATLGAYETL</sequence>
<evidence type="ECO:0000256" key="1">
    <source>
        <dbReference type="SAM" id="MobiDB-lite"/>
    </source>
</evidence>
<feature type="region of interest" description="Disordered" evidence="1">
    <location>
        <begin position="815"/>
        <end position="848"/>
    </location>
</feature>
<protein>
    <submittedName>
        <fullName evidence="2">Uncharacterized protein</fullName>
    </submittedName>
</protein>
<feature type="region of interest" description="Disordered" evidence="1">
    <location>
        <begin position="743"/>
        <end position="762"/>
    </location>
</feature>
<organism evidence="2 3">
    <name type="scientific">Pseudocercospora eumusae</name>
    <dbReference type="NCBI Taxonomy" id="321146"/>
    <lineage>
        <taxon>Eukaryota</taxon>
        <taxon>Fungi</taxon>
        <taxon>Dikarya</taxon>
        <taxon>Ascomycota</taxon>
        <taxon>Pezizomycotina</taxon>
        <taxon>Dothideomycetes</taxon>
        <taxon>Dothideomycetidae</taxon>
        <taxon>Mycosphaerellales</taxon>
        <taxon>Mycosphaerellaceae</taxon>
        <taxon>Pseudocercospora</taxon>
    </lineage>
</organism>
<evidence type="ECO:0000313" key="3">
    <source>
        <dbReference type="Proteomes" id="UP000070133"/>
    </source>
</evidence>
<evidence type="ECO:0000313" key="2">
    <source>
        <dbReference type="EMBL" id="KXT00646.1"/>
    </source>
</evidence>
<gene>
    <name evidence="2" type="ORF">AC578_4026</name>
</gene>
<dbReference type="STRING" id="321146.A0A139HE06"/>
<feature type="compositionally biased region" description="Polar residues" evidence="1">
    <location>
        <begin position="815"/>
        <end position="828"/>
    </location>
</feature>
<feature type="compositionally biased region" description="Polar residues" evidence="1">
    <location>
        <begin position="322"/>
        <end position="331"/>
    </location>
</feature>
<feature type="compositionally biased region" description="Acidic residues" evidence="1">
    <location>
        <begin position="16"/>
        <end position="38"/>
    </location>
</feature>
<feature type="region of interest" description="Disordered" evidence="1">
    <location>
        <begin position="1"/>
        <end position="38"/>
    </location>
</feature>
<dbReference type="Proteomes" id="UP000070133">
    <property type="component" value="Unassembled WGS sequence"/>
</dbReference>